<evidence type="ECO:0000256" key="1">
    <source>
        <dbReference type="SAM" id="MobiDB-lite"/>
    </source>
</evidence>
<dbReference type="VEuPathDB" id="VectorBase:AMEM007244"/>
<dbReference type="AlphaFoldDB" id="A0A182V1E1"/>
<evidence type="ECO:0000313" key="2">
    <source>
        <dbReference type="EnsemblMetazoa" id="AMEM007244-PA"/>
    </source>
</evidence>
<dbReference type="Proteomes" id="UP000075903">
    <property type="component" value="Unassembled WGS sequence"/>
</dbReference>
<reference evidence="2" key="1">
    <citation type="submission" date="2020-05" db="UniProtKB">
        <authorList>
            <consortium name="EnsemblMetazoa"/>
        </authorList>
    </citation>
    <scope>IDENTIFICATION</scope>
    <source>
        <strain evidence="2">MAF</strain>
    </source>
</reference>
<sequence length="117" mass="12583">MRAECAEDSSVHSPAEQPLLQDKPTRPKVPSGRGATSLTRPEDSISARLRPVPVQVKLVEPGHHSGIGVTVLRSESRFGLCRSNAETTRHHGTVVSGIVRPFASKTVPGTPLIDREC</sequence>
<keyword evidence="3" id="KW-1185">Reference proteome</keyword>
<feature type="region of interest" description="Disordered" evidence="1">
    <location>
        <begin position="1"/>
        <end position="47"/>
    </location>
</feature>
<name>A0A182V1E1_ANOME</name>
<accession>A0A182V1E1</accession>
<evidence type="ECO:0000313" key="3">
    <source>
        <dbReference type="Proteomes" id="UP000075903"/>
    </source>
</evidence>
<dbReference type="EnsemblMetazoa" id="AMEM007244-RA">
    <property type="protein sequence ID" value="AMEM007244-PA"/>
    <property type="gene ID" value="AMEM007244"/>
</dbReference>
<organism evidence="2 3">
    <name type="scientific">Anopheles merus</name>
    <name type="common">Mosquito</name>
    <dbReference type="NCBI Taxonomy" id="30066"/>
    <lineage>
        <taxon>Eukaryota</taxon>
        <taxon>Metazoa</taxon>
        <taxon>Ecdysozoa</taxon>
        <taxon>Arthropoda</taxon>
        <taxon>Hexapoda</taxon>
        <taxon>Insecta</taxon>
        <taxon>Pterygota</taxon>
        <taxon>Neoptera</taxon>
        <taxon>Endopterygota</taxon>
        <taxon>Diptera</taxon>
        <taxon>Nematocera</taxon>
        <taxon>Culicoidea</taxon>
        <taxon>Culicidae</taxon>
        <taxon>Anophelinae</taxon>
        <taxon>Anopheles</taxon>
    </lineage>
</organism>
<protein>
    <submittedName>
        <fullName evidence="2">Uncharacterized protein</fullName>
    </submittedName>
</protein>
<proteinExistence type="predicted"/>